<sequence>MSERHRRALPPWMAKKEEKVKKEPLKSRRKQKTTRAAFYCMNEKELVEAAVSYLTNAACADVDLLTDQKVEDKAIAKPVTLEEESLDCGDAPEKTYVSETDLDITEVETVPYAKSPQHQGPGGQRSGPVQDRGGLVNVGLDAEEKEEHSQMPAEAAEEDDAMRLVREIFFT</sequence>
<dbReference type="OrthoDB" id="8936475at2759"/>
<keyword evidence="3" id="KW-1185">Reference proteome</keyword>
<dbReference type="EMBL" id="VHII01000008">
    <property type="protein sequence ID" value="KAF1386617.1"/>
    <property type="molecule type" value="Genomic_DNA"/>
</dbReference>
<evidence type="ECO:0008006" key="4">
    <source>
        <dbReference type="Google" id="ProtNLM"/>
    </source>
</evidence>
<dbReference type="AlphaFoldDB" id="A0A6A5EBN9"/>
<feature type="region of interest" description="Disordered" evidence="1">
    <location>
        <begin position="110"/>
        <end position="159"/>
    </location>
</feature>
<evidence type="ECO:0000256" key="1">
    <source>
        <dbReference type="SAM" id="MobiDB-lite"/>
    </source>
</evidence>
<comment type="caution">
    <text evidence="2">The sequence shown here is derived from an EMBL/GenBank/DDBJ whole genome shotgun (WGS) entry which is preliminary data.</text>
</comment>
<dbReference type="Proteomes" id="UP000465112">
    <property type="component" value="Chromosome 8"/>
</dbReference>
<accession>A0A6A5EBN9</accession>
<reference evidence="2 3" key="1">
    <citation type="submission" date="2019-06" db="EMBL/GenBank/DDBJ databases">
        <title>A chromosome-scale genome assembly of the European perch, Perca fluviatilis.</title>
        <authorList>
            <person name="Roques C."/>
            <person name="Zahm M."/>
            <person name="Cabau C."/>
            <person name="Klopp C."/>
            <person name="Bouchez O."/>
            <person name="Donnadieu C."/>
            <person name="Kuhl H."/>
            <person name="Gislard M."/>
            <person name="Guendouz S."/>
            <person name="Journot L."/>
            <person name="Haffray P."/>
            <person name="Bestin A."/>
            <person name="Morvezen R."/>
            <person name="Feron R."/>
            <person name="Wen M."/>
            <person name="Jouanno E."/>
            <person name="Herpin A."/>
            <person name="Schartl M."/>
            <person name="Postlethwait J."/>
            <person name="Schaerlinger B."/>
            <person name="Chardard D."/>
            <person name="Lecocq T."/>
            <person name="Poncet C."/>
            <person name="Jaffrelo L."/>
            <person name="Lampietro C."/>
            <person name="Guiguen Y."/>
        </authorList>
    </citation>
    <scope>NUCLEOTIDE SEQUENCE [LARGE SCALE GENOMIC DNA]</scope>
    <source>
        <tissue evidence="2">Blood</tissue>
    </source>
</reference>
<organism evidence="2 3">
    <name type="scientific">Perca fluviatilis</name>
    <name type="common">European perch</name>
    <dbReference type="NCBI Taxonomy" id="8168"/>
    <lineage>
        <taxon>Eukaryota</taxon>
        <taxon>Metazoa</taxon>
        <taxon>Chordata</taxon>
        <taxon>Craniata</taxon>
        <taxon>Vertebrata</taxon>
        <taxon>Euteleostomi</taxon>
        <taxon>Actinopterygii</taxon>
        <taxon>Neopterygii</taxon>
        <taxon>Teleostei</taxon>
        <taxon>Neoteleostei</taxon>
        <taxon>Acanthomorphata</taxon>
        <taxon>Eupercaria</taxon>
        <taxon>Perciformes</taxon>
        <taxon>Percoidei</taxon>
        <taxon>Percidae</taxon>
        <taxon>Percinae</taxon>
        <taxon>Perca</taxon>
    </lineage>
</organism>
<gene>
    <name evidence="2" type="ORF">PFLUV_G00096720</name>
</gene>
<proteinExistence type="predicted"/>
<protein>
    <recommendedName>
        <fullName evidence="4">Modulator of retrovirus infection homolog</fullName>
    </recommendedName>
</protein>
<name>A0A6A5EBN9_PERFL</name>
<feature type="compositionally biased region" description="Basic and acidic residues" evidence="1">
    <location>
        <begin position="14"/>
        <end position="26"/>
    </location>
</feature>
<evidence type="ECO:0000313" key="2">
    <source>
        <dbReference type="EMBL" id="KAF1386617.1"/>
    </source>
</evidence>
<feature type="region of interest" description="Disordered" evidence="1">
    <location>
        <begin position="1"/>
        <end position="33"/>
    </location>
</feature>
<evidence type="ECO:0000313" key="3">
    <source>
        <dbReference type="Proteomes" id="UP000465112"/>
    </source>
</evidence>